<evidence type="ECO:0000259" key="6">
    <source>
        <dbReference type="PROSITE" id="PS50089"/>
    </source>
</evidence>
<accession>A0A9I9EJZ4</accession>
<keyword evidence="2 4" id="KW-0863">Zinc-finger</keyword>
<organism evidence="7">
    <name type="scientific">Cucumis melo</name>
    <name type="common">Muskmelon</name>
    <dbReference type="NCBI Taxonomy" id="3656"/>
    <lineage>
        <taxon>Eukaryota</taxon>
        <taxon>Viridiplantae</taxon>
        <taxon>Streptophyta</taxon>
        <taxon>Embryophyta</taxon>
        <taxon>Tracheophyta</taxon>
        <taxon>Spermatophyta</taxon>
        <taxon>Magnoliopsida</taxon>
        <taxon>eudicotyledons</taxon>
        <taxon>Gunneridae</taxon>
        <taxon>Pentapetalae</taxon>
        <taxon>rosids</taxon>
        <taxon>fabids</taxon>
        <taxon>Cucurbitales</taxon>
        <taxon>Cucurbitaceae</taxon>
        <taxon>Benincaseae</taxon>
        <taxon>Cucumis</taxon>
    </lineage>
</organism>
<feature type="compositionally biased region" description="Basic residues" evidence="5">
    <location>
        <begin position="522"/>
        <end position="533"/>
    </location>
</feature>
<dbReference type="InterPro" id="IPR044592">
    <property type="entry name" value="RING1A/B"/>
</dbReference>
<evidence type="ECO:0000256" key="4">
    <source>
        <dbReference type="PROSITE-ProRule" id="PRU00175"/>
    </source>
</evidence>
<evidence type="ECO:0000256" key="3">
    <source>
        <dbReference type="ARBA" id="ARBA00022833"/>
    </source>
</evidence>
<feature type="compositionally biased region" description="Basic residues" evidence="5">
    <location>
        <begin position="166"/>
        <end position="180"/>
    </location>
</feature>
<sequence>MNHSFGSITSCYLIFEVHHSVACLPAFLINQVKKLATLLILTGIIKKTRTVMECLHRFCRECIDKSMRLGNNECPACRTHCASRRSLRDDPNYDALIAALYPDIDKYEEEELTFHEEDRNRNKQVKFFARLDIIQESIAQIFQRQSEALSKKRMLGKDTAGVILTRSRRNHRNVHLRRQNGRGEEVSGYEDNEDDDDNNEGKDSSSADERFTEVRQRRKKRHPTLRSSQPSSSIANIDSGDGCAESDLDMSRENRTVSPGLVLNTEMLGWGRGGVRSNSRHGSAGGSGNKSSRSSRLMKLVKYLRGLEENNNELDVHLLLISVDKESTPSLQQPHLHCRPSLTVKHLREYVSRKTSLQADDVEILSLKGRPRTSNEQSTRSASISIDGMSLVFDPFKYELQSLEGEKNLAGLQSDCTYSRDHLLICWFTYLIILYMFPDSRISSEGAELTRVKPGPLQFDCIQSLHQSCSFEEAYARIHRANVIRDKICPEKVNYKPVMQSESKFKPEELKKNQRKDEAMKKKNSTGRIKKLNKSSSMPYTGCL</sequence>
<dbReference type="EnsemblPlants" id="MELO3C034788.2.1">
    <property type="protein sequence ID" value="MELO3C034788.2.1"/>
    <property type="gene ID" value="MELO3C034788.2"/>
</dbReference>
<evidence type="ECO:0000256" key="1">
    <source>
        <dbReference type="ARBA" id="ARBA00022723"/>
    </source>
</evidence>
<feature type="compositionally biased region" description="Basic and acidic residues" evidence="5">
    <location>
        <begin position="504"/>
        <end position="521"/>
    </location>
</feature>
<dbReference type="PROSITE" id="PS50089">
    <property type="entry name" value="ZF_RING_2"/>
    <property type="match status" value="1"/>
</dbReference>
<dbReference type="CDD" id="cd16531">
    <property type="entry name" value="RING-HC_RING1-like"/>
    <property type="match status" value="1"/>
</dbReference>
<dbReference type="InterPro" id="IPR001841">
    <property type="entry name" value="Znf_RING"/>
</dbReference>
<feature type="region of interest" description="Disordered" evidence="5">
    <location>
        <begin position="272"/>
        <end position="295"/>
    </location>
</feature>
<dbReference type="GO" id="GO:0008270">
    <property type="term" value="F:zinc ion binding"/>
    <property type="evidence" value="ECO:0007669"/>
    <property type="project" value="UniProtKB-KW"/>
</dbReference>
<evidence type="ECO:0000256" key="5">
    <source>
        <dbReference type="SAM" id="MobiDB-lite"/>
    </source>
</evidence>
<feature type="compositionally biased region" description="Polar residues" evidence="5">
    <location>
        <begin position="534"/>
        <end position="544"/>
    </location>
</feature>
<proteinExistence type="predicted"/>
<dbReference type="SUPFAM" id="SSF57850">
    <property type="entry name" value="RING/U-box"/>
    <property type="match status" value="1"/>
</dbReference>
<feature type="compositionally biased region" description="Acidic residues" evidence="5">
    <location>
        <begin position="187"/>
        <end position="198"/>
    </location>
</feature>
<feature type="region of interest" description="Disordered" evidence="5">
    <location>
        <begin position="166"/>
        <end position="257"/>
    </location>
</feature>
<dbReference type="PANTHER" id="PTHR46537:SF1">
    <property type="entry name" value="E3 UBIQUITIN-PROTEIN LIGASE RING1B-RELATED"/>
    <property type="match status" value="1"/>
</dbReference>
<feature type="region of interest" description="Disordered" evidence="5">
    <location>
        <begin position="504"/>
        <end position="544"/>
    </location>
</feature>
<dbReference type="AlphaFoldDB" id="A0A9I9EJZ4"/>
<dbReference type="Gramene" id="MELO3C034788.2.1">
    <property type="protein sequence ID" value="MELO3C034788.2.1"/>
    <property type="gene ID" value="MELO3C034788.2"/>
</dbReference>
<feature type="compositionally biased region" description="Polar residues" evidence="5">
    <location>
        <begin position="225"/>
        <end position="236"/>
    </location>
</feature>
<evidence type="ECO:0000313" key="7">
    <source>
        <dbReference type="EnsemblPlants" id="MELO3C034788.2.1"/>
    </source>
</evidence>
<evidence type="ECO:0000256" key="2">
    <source>
        <dbReference type="ARBA" id="ARBA00022771"/>
    </source>
</evidence>
<dbReference type="Gene3D" id="3.30.40.10">
    <property type="entry name" value="Zinc/RING finger domain, C3HC4 (zinc finger)"/>
    <property type="match status" value="1"/>
</dbReference>
<reference evidence="7" key="1">
    <citation type="submission" date="2023-03" db="UniProtKB">
        <authorList>
            <consortium name="EnsemblPlants"/>
        </authorList>
    </citation>
    <scope>IDENTIFICATION</scope>
</reference>
<dbReference type="PANTHER" id="PTHR46537">
    <property type="entry name" value="OS11G0578200 PROTEIN"/>
    <property type="match status" value="1"/>
</dbReference>
<name>A0A9I9EJZ4_CUCME</name>
<keyword evidence="1" id="KW-0479">Metal-binding</keyword>
<feature type="compositionally biased region" description="Basic and acidic residues" evidence="5">
    <location>
        <begin position="199"/>
        <end position="215"/>
    </location>
</feature>
<dbReference type="PROSITE" id="PS00518">
    <property type="entry name" value="ZF_RING_1"/>
    <property type="match status" value="1"/>
</dbReference>
<dbReference type="InterPro" id="IPR017907">
    <property type="entry name" value="Znf_RING_CS"/>
</dbReference>
<keyword evidence="3" id="KW-0862">Zinc</keyword>
<feature type="domain" description="RING-type" evidence="6">
    <location>
        <begin position="51"/>
        <end position="78"/>
    </location>
</feature>
<dbReference type="Pfam" id="PF13923">
    <property type="entry name" value="zf-C3HC4_2"/>
    <property type="match status" value="1"/>
</dbReference>
<protein>
    <recommendedName>
        <fullName evidence="6">RING-type domain-containing protein</fullName>
    </recommendedName>
</protein>
<dbReference type="InterPro" id="IPR013083">
    <property type="entry name" value="Znf_RING/FYVE/PHD"/>
</dbReference>